<dbReference type="NCBIfam" id="NF001237">
    <property type="entry name" value="PRK00207.1"/>
    <property type="match status" value="1"/>
</dbReference>
<evidence type="ECO:0000256" key="3">
    <source>
        <dbReference type="ARBA" id="ARBA00022490"/>
    </source>
</evidence>
<dbReference type="PANTHER" id="PTHR34874">
    <property type="entry name" value="PROTEIN YCHN"/>
    <property type="match status" value="1"/>
</dbReference>
<evidence type="ECO:0000313" key="6">
    <source>
        <dbReference type="Proteomes" id="UP001142810"/>
    </source>
</evidence>
<keyword evidence="4" id="KW-0808">Transferase</keyword>
<proteinExistence type="inferred from homology"/>
<dbReference type="Proteomes" id="UP001142810">
    <property type="component" value="Unassembled WGS sequence"/>
</dbReference>
<dbReference type="EMBL" id="JAPFRD010000009">
    <property type="protein sequence ID" value="MCW8108088.1"/>
    <property type="molecule type" value="Genomic_DNA"/>
</dbReference>
<name>A0ABT3P5N9_9ALTE</name>
<comment type="caution">
    <text evidence="5">The sequence shown here is derived from an EMBL/GenBank/DDBJ whole genome shotgun (WGS) entry which is preliminary data.</text>
</comment>
<keyword evidence="6" id="KW-1185">Reference proteome</keyword>
<dbReference type="Gene3D" id="3.40.1260.10">
    <property type="entry name" value="DsrEFH-like"/>
    <property type="match status" value="1"/>
</dbReference>
<accession>A0ABT3P5N9</accession>
<dbReference type="RefSeq" id="WP_265616785.1">
    <property type="nucleotide sequence ID" value="NZ_JAPFRD010000009.1"/>
</dbReference>
<comment type="subcellular location">
    <subcellularLocation>
        <location evidence="1">Cytoplasm</location>
    </subcellularLocation>
</comment>
<dbReference type="PANTHER" id="PTHR34874:SF3">
    <property type="entry name" value="SULFURTRANSFERASE TUSD"/>
    <property type="match status" value="1"/>
</dbReference>
<dbReference type="InterPro" id="IPR003787">
    <property type="entry name" value="Sulphur_relay_DsrE/F-like"/>
</dbReference>
<sequence>MLSYSMLITSAPYDGERISSAQLFAQALAENPDTCLRNIFFYQQGVFNANFLSTPTAGQVNLYKGWCKLAAQNNIKLQVCVTAAAKRGIISQQEQVENDLAAFTLQAPFEQTGLADFFTQLHKADRLVQF</sequence>
<evidence type="ECO:0000256" key="1">
    <source>
        <dbReference type="ARBA" id="ARBA00004496"/>
    </source>
</evidence>
<gene>
    <name evidence="5" type="primary">tusD</name>
    <name evidence="5" type="ORF">OPS25_06240</name>
</gene>
<dbReference type="InterPro" id="IPR027396">
    <property type="entry name" value="DsrEFH-like"/>
</dbReference>
<dbReference type="NCBIfam" id="TIGR03012">
    <property type="entry name" value="sulf_tusD_dsrE"/>
    <property type="match status" value="1"/>
</dbReference>
<dbReference type="InterPro" id="IPR017463">
    <property type="entry name" value="Sulphur_relay_TusD/DsrE"/>
</dbReference>
<evidence type="ECO:0000256" key="4">
    <source>
        <dbReference type="ARBA" id="ARBA00022679"/>
    </source>
</evidence>
<dbReference type="Pfam" id="PF02635">
    <property type="entry name" value="DsrE"/>
    <property type="match status" value="1"/>
</dbReference>
<comment type="similarity">
    <text evidence="2">Belongs to the DsrE/TusD family.</text>
</comment>
<dbReference type="SUPFAM" id="SSF75169">
    <property type="entry name" value="DsrEFH-like"/>
    <property type="match status" value="1"/>
</dbReference>
<evidence type="ECO:0000313" key="5">
    <source>
        <dbReference type="EMBL" id="MCW8108088.1"/>
    </source>
</evidence>
<evidence type="ECO:0000256" key="2">
    <source>
        <dbReference type="ARBA" id="ARBA00007067"/>
    </source>
</evidence>
<reference evidence="5" key="1">
    <citation type="submission" date="2022-11" db="EMBL/GenBank/DDBJ databases">
        <title>Alteromonas sp. nov., isolated from sea water of the Qingdao.</title>
        <authorList>
            <person name="Wang Q."/>
        </authorList>
    </citation>
    <scope>NUCLEOTIDE SEQUENCE</scope>
    <source>
        <strain evidence="5">ASW11-7</strain>
    </source>
</reference>
<keyword evidence="3" id="KW-0963">Cytoplasm</keyword>
<protein>
    <submittedName>
        <fullName evidence="5">Sulfurtransferase complex subunit TusD</fullName>
    </submittedName>
</protein>
<organism evidence="5 6">
    <name type="scientific">Alteromonas aquimaris</name>
    <dbReference type="NCBI Taxonomy" id="2998417"/>
    <lineage>
        <taxon>Bacteria</taxon>
        <taxon>Pseudomonadati</taxon>
        <taxon>Pseudomonadota</taxon>
        <taxon>Gammaproteobacteria</taxon>
        <taxon>Alteromonadales</taxon>
        <taxon>Alteromonadaceae</taxon>
        <taxon>Alteromonas/Salinimonas group</taxon>
        <taxon>Alteromonas</taxon>
    </lineage>
</organism>